<dbReference type="InterPro" id="IPR031259">
    <property type="entry name" value="ILBP"/>
</dbReference>
<gene>
    <name evidence="2" type="ORF">Zmor_026493</name>
</gene>
<organism evidence="2 3">
    <name type="scientific">Zophobas morio</name>
    <dbReference type="NCBI Taxonomy" id="2755281"/>
    <lineage>
        <taxon>Eukaryota</taxon>
        <taxon>Metazoa</taxon>
        <taxon>Ecdysozoa</taxon>
        <taxon>Arthropoda</taxon>
        <taxon>Hexapoda</taxon>
        <taxon>Insecta</taxon>
        <taxon>Pterygota</taxon>
        <taxon>Neoptera</taxon>
        <taxon>Endopterygota</taxon>
        <taxon>Coleoptera</taxon>
        <taxon>Polyphaga</taxon>
        <taxon>Cucujiformia</taxon>
        <taxon>Tenebrionidae</taxon>
        <taxon>Zophobas</taxon>
    </lineage>
</organism>
<protein>
    <submittedName>
        <fullName evidence="2">Uncharacterized protein</fullName>
    </submittedName>
</protein>
<dbReference type="PANTHER" id="PTHR11955">
    <property type="entry name" value="FATTY ACID BINDING PROTEIN"/>
    <property type="match status" value="1"/>
</dbReference>
<dbReference type="InterPro" id="IPR012674">
    <property type="entry name" value="Calycin"/>
</dbReference>
<sequence>MAKLIGTYTHERNENLEPYYSAIGVPYVARKMMSFTSPRLTISNEGDEWTITTSTTLRTVSSKFKLNEEYDEDMPKGALKSTTTVEDESTLKTVSVGPNDTKITRTYTCTDEGCVLTLRHEGSGTEAKRYFKRV</sequence>
<comment type="similarity">
    <text evidence="1">Belongs to the calycin superfamily. Fatty-acid binding protein (FABP) family.</text>
</comment>
<dbReference type="Proteomes" id="UP001168821">
    <property type="component" value="Unassembled WGS sequence"/>
</dbReference>
<name>A0AA38M4H8_9CUCU</name>
<accession>A0AA38M4H8</accession>
<dbReference type="GO" id="GO:0008289">
    <property type="term" value="F:lipid binding"/>
    <property type="evidence" value="ECO:0007669"/>
    <property type="project" value="InterPro"/>
</dbReference>
<comment type="caution">
    <text evidence="2">The sequence shown here is derived from an EMBL/GenBank/DDBJ whole genome shotgun (WGS) entry which is preliminary data.</text>
</comment>
<evidence type="ECO:0000313" key="3">
    <source>
        <dbReference type="Proteomes" id="UP001168821"/>
    </source>
</evidence>
<evidence type="ECO:0000256" key="1">
    <source>
        <dbReference type="ARBA" id="ARBA00008390"/>
    </source>
</evidence>
<proteinExistence type="inferred from homology"/>
<reference evidence="2" key="1">
    <citation type="journal article" date="2023" name="G3 (Bethesda)">
        <title>Whole genome assemblies of Zophobas morio and Tenebrio molitor.</title>
        <authorList>
            <person name="Kaur S."/>
            <person name="Stinson S.A."/>
            <person name="diCenzo G.C."/>
        </authorList>
    </citation>
    <scope>NUCLEOTIDE SEQUENCE</scope>
    <source>
        <strain evidence="2">QUZm001</strain>
    </source>
</reference>
<dbReference type="EMBL" id="JALNTZ010000008">
    <property type="protein sequence ID" value="KAJ3643805.1"/>
    <property type="molecule type" value="Genomic_DNA"/>
</dbReference>
<dbReference type="Gene3D" id="2.40.128.20">
    <property type="match status" value="1"/>
</dbReference>
<keyword evidence="3" id="KW-1185">Reference proteome</keyword>
<evidence type="ECO:0000313" key="2">
    <source>
        <dbReference type="EMBL" id="KAJ3643805.1"/>
    </source>
</evidence>
<dbReference type="AlphaFoldDB" id="A0AA38M4H8"/>
<dbReference type="CDD" id="cd00742">
    <property type="entry name" value="FABP"/>
    <property type="match status" value="1"/>
</dbReference>
<dbReference type="SUPFAM" id="SSF50814">
    <property type="entry name" value="Lipocalins"/>
    <property type="match status" value="1"/>
</dbReference>